<reference evidence="1" key="1">
    <citation type="submission" date="2020-06" db="EMBL/GenBank/DDBJ databases">
        <title>Characterization of fructooligosaccharide metabolism and fructooligosaccharide-degrading enzymes in human commensal butyrate producers.</title>
        <authorList>
            <person name="Tanno H."/>
            <person name="Fujii T."/>
            <person name="Hirano K."/>
            <person name="Maeno S."/>
            <person name="Tonozuka T."/>
            <person name="Sakamoto M."/>
            <person name="Ohkuma M."/>
            <person name="Tochio T."/>
            <person name="Endo A."/>
        </authorList>
    </citation>
    <scope>NUCLEOTIDE SEQUENCE</scope>
    <source>
        <strain evidence="1">JCM 17466</strain>
    </source>
</reference>
<keyword evidence="2" id="KW-1185">Reference proteome</keyword>
<comment type="caution">
    <text evidence="1">The sequence shown here is derived from an EMBL/GenBank/DDBJ whole genome shotgun (WGS) entry which is preliminary data.</text>
</comment>
<gene>
    <name evidence="1" type="ORF">ANBU17_28800</name>
</gene>
<name>A0A916Q8Y3_9FIRM</name>
<dbReference type="RefSeq" id="WP_201312183.1">
    <property type="nucleotide sequence ID" value="NZ_BLYI01000067.1"/>
</dbReference>
<dbReference type="EMBL" id="BLYI01000067">
    <property type="protein sequence ID" value="GFO86533.1"/>
    <property type="molecule type" value="Genomic_DNA"/>
</dbReference>
<evidence type="ECO:0000313" key="1">
    <source>
        <dbReference type="EMBL" id="GFO86533.1"/>
    </source>
</evidence>
<proteinExistence type="predicted"/>
<organism evidence="1 2">
    <name type="scientific">Anaerostipes butyraticus</name>
    <dbReference type="NCBI Taxonomy" id="645466"/>
    <lineage>
        <taxon>Bacteria</taxon>
        <taxon>Bacillati</taxon>
        <taxon>Bacillota</taxon>
        <taxon>Clostridia</taxon>
        <taxon>Lachnospirales</taxon>
        <taxon>Lachnospiraceae</taxon>
        <taxon>Anaerostipes</taxon>
    </lineage>
</organism>
<protein>
    <submittedName>
        <fullName evidence="1">Uncharacterized protein</fullName>
    </submittedName>
</protein>
<accession>A0A916Q8Y3</accession>
<dbReference type="AlphaFoldDB" id="A0A916Q8Y3"/>
<evidence type="ECO:0000313" key="2">
    <source>
        <dbReference type="Proteomes" id="UP000613208"/>
    </source>
</evidence>
<dbReference type="Proteomes" id="UP000613208">
    <property type="component" value="Unassembled WGS sequence"/>
</dbReference>
<sequence length="104" mass="12107">MADRKSFTEEIKQVAEMKGSKEERIAARNELLGEVLNNVTNFVYPCNELEMPILAAAMLVTVQEMQGSMEIKDLQLMKETRRVMMDNFEMQPLVIYNEWEKVCD</sequence>